<dbReference type="AlphaFoldDB" id="A0A124ENL3"/>
<reference evidence="1 2" key="1">
    <citation type="submission" date="2016-01" db="EMBL/GenBank/DDBJ databases">
        <authorList>
            <consortium name="TB Trials Study Group"/>
            <person name="Sutton G."/>
            <person name="Brinkac L."/>
            <person name="Sanka R."/>
            <person name="Adams M."/>
            <person name="Lau E.L."/>
            <person name="Macaden R."/>
            <person name="Grewal H.M.S."/>
        </authorList>
    </citation>
    <scope>NUCLEOTIDE SEQUENCE [LARGE SCALE GENOMIC DNA]</scope>
    <source>
        <strain evidence="1 2">IS-1744</strain>
    </source>
</reference>
<dbReference type="Proteomes" id="UP000053707">
    <property type="component" value="Unassembled WGS sequence"/>
</dbReference>
<dbReference type="RefSeq" id="WP_064399304.1">
    <property type="nucleotide sequence ID" value="NZ_LQIR01000045.1"/>
</dbReference>
<keyword evidence="2" id="KW-1185">Reference proteome</keyword>
<accession>A0A124ENL3</accession>
<evidence type="ECO:0000313" key="1">
    <source>
        <dbReference type="EMBL" id="KUI10801.1"/>
    </source>
</evidence>
<sequence length="129" mass="13693">MRLFVTETPDGWDELTDGGQPPVRVAAKDLQHARRVRARVRADGDVAVILDVTVAVAADFRSVRDVLEPANGVRYAGTVDGLAGLIADIESAGVADGVTLVPLSPREDMHALGRAVLRNLELRGQAQAS</sequence>
<name>A0A124ENL3_9MYCO</name>
<gene>
    <name evidence="1" type="ORF">AU192_22570</name>
</gene>
<organism evidence="1 2">
    <name type="scientific">Mycobacterium lehmannii</name>
    <dbReference type="NCBI Taxonomy" id="2048550"/>
    <lineage>
        <taxon>Bacteria</taxon>
        <taxon>Bacillati</taxon>
        <taxon>Actinomycetota</taxon>
        <taxon>Actinomycetes</taxon>
        <taxon>Mycobacteriales</taxon>
        <taxon>Mycobacteriaceae</taxon>
        <taxon>Mycobacterium</taxon>
    </lineage>
</organism>
<dbReference type="EMBL" id="LQIR01000045">
    <property type="protein sequence ID" value="KUI10801.1"/>
    <property type="molecule type" value="Genomic_DNA"/>
</dbReference>
<evidence type="ECO:0000313" key="2">
    <source>
        <dbReference type="Proteomes" id="UP000053707"/>
    </source>
</evidence>
<proteinExistence type="predicted"/>
<evidence type="ECO:0008006" key="3">
    <source>
        <dbReference type="Google" id="ProtNLM"/>
    </source>
</evidence>
<comment type="caution">
    <text evidence="1">The sequence shown here is derived from an EMBL/GenBank/DDBJ whole genome shotgun (WGS) entry which is preliminary data.</text>
</comment>
<protein>
    <recommendedName>
        <fullName evidence="3">Luciferase-like domain-containing protein</fullName>
    </recommendedName>
</protein>